<feature type="transmembrane region" description="Helical" evidence="1">
    <location>
        <begin position="152"/>
        <end position="174"/>
    </location>
</feature>
<organism evidence="3 4">
    <name type="scientific">Rhodoplanes serenus</name>
    <dbReference type="NCBI Taxonomy" id="200615"/>
    <lineage>
        <taxon>Bacteria</taxon>
        <taxon>Pseudomonadati</taxon>
        <taxon>Pseudomonadota</taxon>
        <taxon>Alphaproteobacteria</taxon>
        <taxon>Hyphomicrobiales</taxon>
        <taxon>Nitrobacteraceae</taxon>
        <taxon>Rhodoplanes</taxon>
    </lineage>
</organism>
<keyword evidence="1" id="KW-1133">Transmembrane helix</keyword>
<feature type="transmembrane region" description="Helical" evidence="1">
    <location>
        <begin position="181"/>
        <end position="199"/>
    </location>
</feature>
<evidence type="ECO:0000256" key="1">
    <source>
        <dbReference type="SAM" id="Phobius"/>
    </source>
</evidence>
<dbReference type="PIRSF" id="PIRSF016919">
    <property type="entry name" value="HupE_UreJ"/>
    <property type="match status" value="1"/>
</dbReference>
<dbReference type="EMBL" id="UWOC01000033">
    <property type="protein sequence ID" value="VCU07286.1"/>
    <property type="molecule type" value="Genomic_DNA"/>
</dbReference>
<feature type="signal peptide" evidence="2">
    <location>
        <begin position="1"/>
        <end position="27"/>
    </location>
</feature>
<keyword evidence="4" id="KW-1185">Reference proteome</keyword>
<keyword evidence="1" id="KW-0472">Membrane</keyword>
<dbReference type="RefSeq" id="WP_244601441.1">
    <property type="nucleotide sequence ID" value="NZ_UWOC01000033.1"/>
</dbReference>
<sequence>MRMPRRDIAPLAAAAVALIATAGSALAHVGTEPHLHGFADGFVHPLFGPDHLAAMVAVGLWSATLGGLAVAAVPAAFVALLIGGALLGAGGVALPAVEPVITASVIVLGLLVALTVRLPPLPAALVVGLFGLFHGCAHGTEMPAAAAPLAYGLGFVTATALLHGTGIAIGLALGRTASRSATRLAGAGVTAFGIVLAVLG</sequence>
<name>A0A3S4DD31_9BRAD</name>
<keyword evidence="2" id="KW-0732">Signal</keyword>
<accession>A0A3S4DD31</accession>
<evidence type="ECO:0000313" key="3">
    <source>
        <dbReference type="EMBL" id="VCU07286.1"/>
    </source>
</evidence>
<evidence type="ECO:0000313" key="4">
    <source>
        <dbReference type="Proteomes" id="UP000289200"/>
    </source>
</evidence>
<dbReference type="Proteomes" id="UP000289200">
    <property type="component" value="Unassembled WGS sequence"/>
</dbReference>
<dbReference type="Pfam" id="PF04955">
    <property type="entry name" value="HupE_UreJ"/>
    <property type="match status" value="1"/>
</dbReference>
<gene>
    <name evidence="3" type="ORF">RHODGE_RHODGE_00571</name>
</gene>
<feature type="transmembrane region" description="Helical" evidence="1">
    <location>
        <begin position="51"/>
        <end position="70"/>
    </location>
</feature>
<dbReference type="InterPro" id="IPR007038">
    <property type="entry name" value="HupE_UreJ"/>
</dbReference>
<keyword evidence="1" id="KW-0812">Transmembrane</keyword>
<proteinExistence type="predicted"/>
<comment type="caution">
    <text evidence="3">The sequence shown here is derived from an EMBL/GenBank/DDBJ whole genome shotgun (WGS) entry which is preliminary data.</text>
</comment>
<feature type="transmembrane region" description="Helical" evidence="1">
    <location>
        <begin position="77"/>
        <end position="94"/>
    </location>
</feature>
<evidence type="ECO:0008006" key="5">
    <source>
        <dbReference type="Google" id="ProtNLM"/>
    </source>
</evidence>
<protein>
    <recommendedName>
        <fullName evidence="5">Urease accessory protein</fullName>
    </recommendedName>
</protein>
<feature type="transmembrane region" description="Helical" evidence="1">
    <location>
        <begin position="100"/>
        <end position="116"/>
    </location>
</feature>
<feature type="chain" id="PRO_5018700681" description="Urease accessory protein" evidence="2">
    <location>
        <begin position="28"/>
        <end position="200"/>
    </location>
</feature>
<reference evidence="4" key="1">
    <citation type="submission" date="2018-10" db="EMBL/GenBank/DDBJ databases">
        <authorList>
            <person name="Peiro R."/>
            <person name="Begona"/>
            <person name="Cbmso G."/>
            <person name="Lopez M."/>
            <person name="Gonzalez S."/>
            <person name="Sacristan E."/>
            <person name="Castillo E."/>
        </authorList>
    </citation>
    <scope>NUCLEOTIDE SEQUENCE [LARGE SCALE GENOMIC DNA]</scope>
</reference>
<evidence type="ECO:0000256" key="2">
    <source>
        <dbReference type="SAM" id="SignalP"/>
    </source>
</evidence>
<feature type="transmembrane region" description="Helical" evidence="1">
    <location>
        <begin position="123"/>
        <end position="140"/>
    </location>
</feature>
<dbReference type="AlphaFoldDB" id="A0A3S4DD31"/>